<dbReference type="PANTHER" id="PTHR43201">
    <property type="entry name" value="ACYL-COA SYNTHETASE"/>
    <property type="match status" value="1"/>
</dbReference>
<name>A0A838ABF5_9PSEU</name>
<accession>A0A838ABF5</accession>
<sequence length="529" mass="56542">MSVSKQQDCHLESLGTVPALLDYAACHYAELPAVVDESGSMTFAQLDEETRGVARAARGLGTRPGDAAAIWAPNGRRWIITALGLLRAGVTVVPISTRFRGTETADILRRSRSRLLFTVRGFLGTDYIRLLRDTGAELGGLAHTVILDGDTEPSEHDWESFLAAQRHAPAATGTQGSVTADSVSDVLFTSGTTGLPKGVMSTHGQTLKVYARWSEVATLRPGDRYLLINPFSHTFGYKAGILACVMRGVTMYPLAVFDPEVVMRTIASERISVLLGPPTLFTSILDHEQLAAHDLSPLRLAGTGGATVPVELVRRVREELGVGGMFTAYGLTESAGVVSVCPPDADAERVATTVGPPLPGTELRIVGSDGRAVAPGEHGEIQTRGDNVMLGYLDDPEATRAAIDDDGWLHTGDVGTVDPDGYLSITDRLKDMFIVGGFNAYPAEIERALTEHPAVREVAVVGTPDDRLGEVGHAVVVPADGEATDADGIISWARERMAGYKVPRSVEFRESLPRNATGKVLKRELRSKG</sequence>
<keyword evidence="6" id="KW-1185">Reference proteome</keyword>
<dbReference type="GO" id="GO:0031956">
    <property type="term" value="F:medium-chain fatty acid-CoA ligase activity"/>
    <property type="evidence" value="ECO:0007669"/>
    <property type="project" value="TreeGrafter"/>
</dbReference>
<feature type="domain" description="AMP-dependent synthetase/ligase" evidence="3">
    <location>
        <begin position="25"/>
        <end position="393"/>
    </location>
</feature>
<evidence type="ECO:0000259" key="3">
    <source>
        <dbReference type="Pfam" id="PF00501"/>
    </source>
</evidence>
<dbReference type="PROSITE" id="PS00455">
    <property type="entry name" value="AMP_BINDING"/>
    <property type="match status" value="1"/>
</dbReference>
<dbReference type="InterPro" id="IPR045851">
    <property type="entry name" value="AMP-bd_C_sf"/>
</dbReference>
<comment type="caution">
    <text evidence="5">The sequence shown here is derived from an EMBL/GenBank/DDBJ whole genome shotgun (WGS) entry which is preliminary data.</text>
</comment>
<dbReference type="PANTHER" id="PTHR43201:SF5">
    <property type="entry name" value="MEDIUM-CHAIN ACYL-COA LIGASE ACSF2, MITOCHONDRIAL"/>
    <property type="match status" value="1"/>
</dbReference>
<dbReference type="InterPro" id="IPR020845">
    <property type="entry name" value="AMP-binding_CS"/>
</dbReference>
<dbReference type="GO" id="GO:0006631">
    <property type="term" value="P:fatty acid metabolic process"/>
    <property type="evidence" value="ECO:0007669"/>
    <property type="project" value="TreeGrafter"/>
</dbReference>
<dbReference type="Pfam" id="PF00501">
    <property type="entry name" value="AMP-binding"/>
    <property type="match status" value="1"/>
</dbReference>
<dbReference type="Pfam" id="PF13193">
    <property type="entry name" value="AMP-binding_C"/>
    <property type="match status" value="1"/>
</dbReference>
<dbReference type="InterPro" id="IPR000873">
    <property type="entry name" value="AMP-dep_synth/lig_dom"/>
</dbReference>
<dbReference type="InterPro" id="IPR025110">
    <property type="entry name" value="AMP-bd_C"/>
</dbReference>
<dbReference type="NCBIfam" id="NF005801">
    <property type="entry name" value="PRK07656.1"/>
    <property type="match status" value="1"/>
</dbReference>
<dbReference type="EMBL" id="JACCKD010000004">
    <property type="protein sequence ID" value="MBA0126556.1"/>
    <property type="molecule type" value="Genomic_DNA"/>
</dbReference>
<dbReference type="FunFam" id="3.30.300.30:FF:000008">
    <property type="entry name" value="2,3-dihydroxybenzoate-AMP ligase"/>
    <property type="match status" value="1"/>
</dbReference>
<dbReference type="Gene3D" id="3.40.50.12780">
    <property type="entry name" value="N-terminal domain of ligase-like"/>
    <property type="match status" value="1"/>
</dbReference>
<comment type="similarity">
    <text evidence="1">Belongs to the ATP-dependent AMP-binding enzyme family.</text>
</comment>
<proteinExistence type="inferred from homology"/>
<organism evidence="5 6">
    <name type="scientific">Haloechinothrix aidingensis</name>
    <dbReference type="NCBI Taxonomy" id="2752311"/>
    <lineage>
        <taxon>Bacteria</taxon>
        <taxon>Bacillati</taxon>
        <taxon>Actinomycetota</taxon>
        <taxon>Actinomycetes</taxon>
        <taxon>Pseudonocardiales</taxon>
        <taxon>Pseudonocardiaceae</taxon>
        <taxon>Haloechinothrix</taxon>
    </lineage>
</organism>
<dbReference type="Proteomes" id="UP000582974">
    <property type="component" value="Unassembled WGS sequence"/>
</dbReference>
<protein>
    <submittedName>
        <fullName evidence="5">AMP-binding protein</fullName>
    </submittedName>
</protein>
<evidence type="ECO:0000313" key="5">
    <source>
        <dbReference type="EMBL" id="MBA0126556.1"/>
    </source>
</evidence>
<dbReference type="AlphaFoldDB" id="A0A838ABF5"/>
<dbReference type="Gene3D" id="3.30.300.30">
    <property type="match status" value="1"/>
</dbReference>
<gene>
    <name evidence="5" type="ORF">H0B56_13475</name>
</gene>
<evidence type="ECO:0000259" key="4">
    <source>
        <dbReference type="Pfam" id="PF13193"/>
    </source>
</evidence>
<evidence type="ECO:0000313" key="6">
    <source>
        <dbReference type="Proteomes" id="UP000582974"/>
    </source>
</evidence>
<reference evidence="5 6" key="1">
    <citation type="submission" date="2020-07" db="EMBL/GenBank/DDBJ databases">
        <title>Genome of Haloechinothrix sp.</title>
        <authorList>
            <person name="Tang S.-K."/>
            <person name="Yang L."/>
            <person name="Zhu W.-Y."/>
        </authorList>
    </citation>
    <scope>NUCLEOTIDE SEQUENCE [LARGE SCALE GENOMIC DNA]</scope>
    <source>
        <strain evidence="5 6">YIM 98757</strain>
    </source>
</reference>
<keyword evidence="2" id="KW-0436">Ligase</keyword>
<dbReference type="SUPFAM" id="SSF56801">
    <property type="entry name" value="Acetyl-CoA synthetase-like"/>
    <property type="match status" value="1"/>
</dbReference>
<dbReference type="InterPro" id="IPR042099">
    <property type="entry name" value="ANL_N_sf"/>
</dbReference>
<evidence type="ECO:0000256" key="2">
    <source>
        <dbReference type="ARBA" id="ARBA00022598"/>
    </source>
</evidence>
<feature type="domain" description="AMP-binding enzyme C-terminal" evidence="4">
    <location>
        <begin position="444"/>
        <end position="519"/>
    </location>
</feature>
<evidence type="ECO:0000256" key="1">
    <source>
        <dbReference type="ARBA" id="ARBA00006432"/>
    </source>
</evidence>